<accession>A0A151RF77</accession>
<dbReference type="PANTHER" id="PTHR11439:SF470">
    <property type="entry name" value="CYSTEINE-RICH RLK (RECEPTOR-LIKE PROTEIN KINASE) 8"/>
    <property type="match status" value="1"/>
</dbReference>
<proteinExistence type="predicted"/>
<reference evidence="2" key="1">
    <citation type="journal article" date="2012" name="Nat. Biotechnol.">
        <title>Draft genome sequence of pigeonpea (Cajanus cajan), an orphan legume crop of resource-poor farmers.</title>
        <authorList>
            <person name="Varshney R.K."/>
            <person name="Chen W."/>
            <person name="Li Y."/>
            <person name="Bharti A.K."/>
            <person name="Saxena R.K."/>
            <person name="Schlueter J.A."/>
            <person name="Donoghue M.T."/>
            <person name="Azam S."/>
            <person name="Fan G."/>
            <person name="Whaley A.M."/>
            <person name="Farmer A.D."/>
            <person name="Sheridan J."/>
            <person name="Iwata A."/>
            <person name="Tuteja R."/>
            <person name="Penmetsa R.V."/>
            <person name="Wu W."/>
            <person name="Upadhyaya H.D."/>
            <person name="Yang S.P."/>
            <person name="Shah T."/>
            <person name="Saxena K.B."/>
            <person name="Michael T."/>
            <person name="McCombie W.R."/>
            <person name="Yang B."/>
            <person name="Zhang G."/>
            <person name="Yang H."/>
            <person name="Wang J."/>
            <person name="Spillane C."/>
            <person name="Cook D.R."/>
            <person name="May G.D."/>
            <person name="Xu X."/>
            <person name="Jackson S.A."/>
        </authorList>
    </citation>
    <scope>NUCLEOTIDE SEQUENCE [LARGE SCALE GENOMIC DNA]</scope>
</reference>
<dbReference type="SUPFAM" id="SSF56672">
    <property type="entry name" value="DNA/RNA polymerases"/>
    <property type="match status" value="1"/>
</dbReference>
<dbReference type="EMBL" id="KQ483783">
    <property type="protein sequence ID" value="KYP41280.1"/>
    <property type="molecule type" value="Genomic_DNA"/>
</dbReference>
<dbReference type="OrthoDB" id="1738684at2759"/>
<keyword evidence="3" id="KW-1185">Reference proteome</keyword>
<dbReference type="CDD" id="cd09272">
    <property type="entry name" value="RNase_HI_RT_Ty1"/>
    <property type="match status" value="1"/>
</dbReference>
<protein>
    <submittedName>
        <fullName evidence="2">Retrovirus-related Pol polyprotein from transposon TNT 1-94</fullName>
    </submittedName>
</protein>
<name>A0A151RF77_CAJCA</name>
<sequence>MRLSQFPCWNNAMKAEITALEKTNTWILVELPPGKHPIGCKWVYKIKHKPDGSIERYKARLVAKGFTQLEGIDYFETFSPVAKITTFRVLLALAAAKGWHLQQLDVNNAFLHGDLDEEVYMKLPPGLTADSPNQVCKLQRSLYGLKQASRQWHSKLTTALLSLGYTQSMADHSLFVKNTGSSFTALLVYVDDILLTGTDLAEINHVKKYLDDQFSIKDLSDLRYFLGLEVSKSAKGIVLNQRKYVLDILSDAGLLGAKPAATPMDPSTKLQADKGIAYTDPAEFRRIIGKLIYLTTTRPDISYAVQQVSQYVSNPLDLHYKAAIRILRYLKGCPGKGLFFPSSNSLKPSAFADSDWACCLDTRRSVTGYCIFLGDALISWKSKKQGIISRSSSEA</sequence>
<dbReference type="InterPro" id="IPR043502">
    <property type="entry name" value="DNA/RNA_pol_sf"/>
</dbReference>
<evidence type="ECO:0000313" key="2">
    <source>
        <dbReference type="EMBL" id="KYP41280.1"/>
    </source>
</evidence>
<evidence type="ECO:0000259" key="1">
    <source>
        <dbReference type="Pfam" id="PF07727"/>
    </source>
</evidence>
<dbReference type="Gramene" id="C.cajan_35588.t">
    <property type="protein sequence ID" value="C.cajan_35588.t.cds1"/>
    <property type="gene ID" value="C.cajan_35588"/>
</dbReference>
<dbReference type="AlphaFoldDB" id="A0A151RF77"/>
<dbReference type="Proteomes" id="UP000075243">
    <property type="component" value="Unassembled WGS sequence"/>
</dbReference>
<feature type="domain" description="Reverse transcriptase Ty1/copia-type" evidence="1">
    <location>
        <begin position="24"/>
        <end position="264"/>
    </location>
</feature>
<dbReference type="InterPro" id="IPR013103">
    <property type="entry name" value="RVT_2"/>
</dbReference>
<organism evidence="2 3">
    <name type="scientific">Cajanus cajan</name>
    <name type="common">Pigeon pea</name>
    <name type="synonym">Cajanus indicus</name>
    <dbReference type="NCBI Taxonomy" id="3821"/>
    <lineage>
        <taxon>Eukaryota</taxon>
        <taxon>Viridiplantae</taxon>
        <taxon>Streptophyta</taxon>
        <taxon>Embryophyta</taxon>
        <taxon>Tracheophyta</taxon>
        <taxon>Spermatophyta</taxon>
        <taxon>Magnoliopsida</taxon>
        <taxon>eudicotyledons</taxon>
        <taxon>Gunneridae</taxon>
        <taxon>Pentapetalae</taxon>
        <taxon>rosids</taxon>
        <taxon>fabids</taxon>
        <taxon>Fabales</taxon>
        <taxon>Fabaceae</taxon>
        <taxon>Papilionoideae</taxon>
        <taxon>50 kb inversion clade</taxon>
        <taxon>NPAAA clade</taxon>
        <taxon>indigoferoid/millettioid clade</taxon>
        <taxon>Phaseoleae</taxon>
        <taxon>Cajanus</taxon>
    </lineage>
</organism>
<dbReference type="Pfam" id="PF07727">
    <property type="entry name" value="RVT_2"/>
    <property type="match status" value="1"/>
</dbReference>
<dbReference type="OMA" id="NTWILVE"/>
<gene>
    <name evidence="2" type="ORF">KK1_037337</name>
</gene>
<evidence type="ECO:0000313" key="3">
    <source>
        <dbReference type="Proteomes" id="UP000075243"/>
    </source>
</evidence>
<dbReference type="PANTHER" id="PTHR11439">
    <property type="entry name" value="GAG-POL-RELATED RETROTRANSPOSON"/>
    <property type="match status" value="1"/>
</dbReference>